<dbReference type="AlphaFoldDB" id="D8MIU0"/>
<reference evidence="2" key="1">
    <citation type="journal article" date="2010" name="Science">
        <title>Sex determination in the social amoeba Dictyostelium discoideum.</title>
        <authorList>
            <person name="Bloomfield G."/>
            <person name="Skelton J."/>
            <person name="Ivens A."/>
            <person name="Tanaka Y."/>
            <person name="Kay R.R."/>
        </authorList>
    </citation>
    <scope>NUCLEOTIDE SEQUENCE</scope>
    <source>
        <strain evidence="2">LB1</strain>
    </source>
</reference>
<dbReference type="EMBL" id="FN994780">
    <property type="protein sequence ID" value="CBN76380.1"/>
    <property type="molecule type" value="Genomic_DNA"/>
</dbReference>
<feature type="chain" id="PRO_5003117876" evidence="1">
    <location>
        <begin position="20"/>
        <end position="801"/>
    </location>
</feature>
<evidence type="ECO:0000256" key="1">
    <source>
        <dbReference type="SAM" id="SignalP"/>
    </source>
</evidence>
<evidence type="ECO:0000313" key="2">
    <source>
        <dbReference type="EMBL" id="CBN76380.1"/>
    </source>
</evidence>
<sequence length="801" mass="90260">MDKLLSLFIILNLILFTNCNQYPVKVLPSSTIKVNGPSTIFTVRFPNDTFIYSNNVLNSIEGGSLDIGDWINNTQSVYFKTDDGSVIIPMLDSVTSTDLTFILDTQQRFSNNYYMFIRGYSFYNQIGEGYPLQSPLLVTRNDTQFLFDPKPIVTSVDQISLNTNLSWEDERMKSKLSDISMVKIGETIKLKVTFDIFSSGIGDTYVLDGSTINYNGYVYSISSLSIQIINPDKKITWSLVSNGTVRPLVEIVGESDILAGDPILSTNSEFDVYMNGYYSQAYLIQSQSPRIPYNSYSPYIESHINVYHVVFSPSSDSSTIIQFYWDGQFWWKVPNENRGYNCSIQDKRDGYCPFCDQYRHRVSSFGRWYSVYNFGNHSSSNDLKVVVKINDTQTSITYNPSLTNGPIAVKLKDFSREPILPIDLKQLTVLIPNKFNSSAEFIFSTINGTKGCLSLWQSYLDFYNEPGRCSSSMGSCSNIDQFSTPLNKIIHSTINDRIIGNNSQERISFDEIGRTLSILRGGENSSLEILIDMPMITFGEAMIGESSIAISENQTHLTVSLSALNNGKVSRYPCLYIYIYINAKYFRMTLIFWFVSIATLNHTLNHQVAYRKIPEIQTQLGYCRAHFDIIGKPLWSSNMKSSYQELLFSLIGGNLHPLLSDSIKVPDPSIGSSGNLSTKSFVQPSRAVVLINMNSTGERMWEIIVNCTQDIVDFPIDGHQVTSYRPDQSVATVELTPKRVLAGSVDCIVTVSTIDNCPKRTIEDTWHFSIKESLFVIQINSSAKIASCLAMSTLFIILILF</sequence>
<accession>D8MIU0</accession>
<feature type="signal peptide" evidence="1">
    <location>
        <begin position="1"/>
        <end position="19"/>
    </location>
</feature>
<gene>
    <name evidence="2" type="primary">matT</name>
</gene>
<keyword evidence="1" id="KW-0732">Signal</keyword>
<name>D8MIU0_ACYSU</name>
<protein>
    <submittedName>
        <fullName evidence="2">MatT protein</fullName>
    </submittedName>
</protein>
<organism evidence="2">
    <name type="scientific">Acytostelium subglobosum</name>
    <name type="common">Slime mold</name>
    <dbReference type="NCBI Taxonomy" id="361139"/>
    <lineage>
        <taxon>Eukaryota</taxon>
        <taxon>Amoebozoa</taxon>
        <taxon>Evosea</taxon>
        <taxon>Eumycetozoa</taxon>
        <taxon>Dictyostelia</taxon>
        <taxon>Acytosteliales</taxon>
        <taxon>Acytosteliaceae</taxon>
        <taxon>Acytostelium</taxon>
    </lineage>
</organism>
<proteinExistence type="predicted"/>